<keyword evidence="9" id="KW-1185">Reference proteome</keyword>
<keyword evidence="2 6" id="KW-0689">Ribosomal protein</keyword>
<name>A0ABZ2M507_9BACT</name>
<comment type="similarity">
    <text evidence="1 6 7">Belongs to the universal ribosomal protein uS8 family.</text>
</comment>
<dbReference type="Gene3D" id="3.30.1370.30">
    <property type="match status" value="1"/>
</dbReference>
<protein>
    <recommendedName>
        <fullName evidence="4 6">Small ribosomal subunit protein uS8</fullName>
    </recommendedName>
</protein>
<keyword evidence="6" id="KW-0699">rRNA-binding</keyword>
<sequence>MMTDPIADMLTRIRNGALARHDRVEMPHSRLKEHLGQVLKAEGFLDDVRVSEPDDPAAPRTLTLVLRYGRDRQSAIDGLRRVSSPGRRVYVRHDRIPRVRSGLGVSILSTSRGVMTDRDARKQRVGGELLCEVW</sequence>
<evidence type="ECO:0000256" key="3">
    <source>
        <dbReference type="ARBA" id="ARBA00023274"/>
    </source>
</evidence>
<evidence type="ECO:0000256" key="1">
    <source>
        <dbReference type="ARBA" id="ARBA00006471"/>
    </source>
</evidence>
<dbReference type="NCBIfam" id="NF001109">
    <property type="entry name" value="PRK00136.1"/>
    <property type="match status" value="1"/>
</dbReference>
<comment type="subunit">
    <text evidence="5 6">Part of the 30S ribosomal subunit. Contacts proteins S5 and S12.</text>
</comment>
<organism evidence="8 9">
    <name type="scientific">Pendulispora albinea</name>
    <dbReference type="NCBI Taxonomy" id="2741071"/>
    <lineage>
        <taxon>Bacteria</taxon>
        <taxon>Pseudomonadati</taxon>
        <taxon>Myxococcota</taxon>
        <taxon>Myxococcia</taxon>
        <taxon>Myxococcales</taxon>
        <taxon>Sorangiineae</taxon>
        <taxon>Pendulisporaceae</taxon>
        <taxon>Pendulispora</taxon>
    </lineage>
</organism>
<evidence type="ECO:0000256" key="4">
    <source>
        <dbReference type="ARBA" id="ARBA00035258"/>
    </source>
</evidence>
<accession>A0ABZ2M507</accession>
<dbReference type="InterPro" id="IPR035987">
    <property type="entry name" value="Ribosomal_uS8_sf"/>
</dbReference>
<dbReference type="HAMAP" id="MF_01302_B">
    <property type="entry name" value="Ribosomal_uS8_B"/>
    <property type="match status" value="1"/>
</dbReference>
<dbReference type="InterPro" id="IPR047863">
    <property type="entry name" value="Ribosomal_uS8_CS"/>
</dbReference>
<evidence type="ECO:0000256" key="5">
    <source>
        <dbReference type="ARBA" id="ARBA00046740"/>
    </source>
</evidence>
<comment type="function">
    <text evidence="6">One of the primary rRNA binding proteins, it binds directly to 16S rRNA central domain where it helps coordinate assembly of the platform of the 30S subunit.</text>
</comment>
<dbReference type="Proteomes" id="UP001370348">
    <property type="component" value="Chromosome"/>
</dbReference>
<dbReference type="Pfam" id="PF00410">
    <property type="entry name" value="Ribosomal_S8"/>
    <property type="match status" value="1"/>
</dbReference>
<proteinExistence type="inferred from homology"/>
<dbReference type="Gene3D" id="3.30.1490.10">
    <property type="match status" value="1"/>
</dbReference>
<dbReference type="GO" id="GO:0005840">
    <property type="term" value="C:ribosome"/>
    <property type="evidence" value="ECO:0007669"/>
    <property type="project" value="UniProtKB-KW"/>
</dbReference>
<dbReference type="RefSeq" id="WP_394826550.1">
    <property type="nucleotide sequence ID" value="NZ_CP089984.1"/>
</dbReference>
<evidence type="ECO:0000256" key="2">
    <source>
        <dbReference type="ARBA" id="ARBA00022980"/>
    </source>
</evidence>
<reference evidence="8 9" key="1">
    <citation type="submission" date="2021-12" db="EMBL/GenBank/DDBJ databases">
        <title>Discovery of the Pendulisporaceae a myxobacterial family with distinct sporulation behavior and unique specialized metabolism.</title>
        <authorList>
            <person name="Garcia R."/>
            <person name="Popoff A."/>
            <person name="Bader C.D."/>
            <person name="Loehr J."/>
            <person name="Walesch S."/>
            <person name="Walt C."/>
            <person name="Boldt J."/>
            <person name="Bunk B."/>
            <person name="Haeckl F.J.F.P.J."/>
            <person name="Gunesch A.P."/>
            <person name="Birkelbach J."/>
            <person name="Nuebel U."/>
            <person name="Pietschmann T."/>
            <person name="Bach T."/>
            <person name="Mueller R."/>
        </authorList>
    </citation>
    <scope>NUCLEOTIDE SEQUENCE [LARGE SCALE GENOMIC DNA]</scope>
    <source>
        <strain evidence="8 9">MSr11954</strain>
    </source>
</reference>
<gene>
    <name evidence="6 8" type="primary">rpsH</name>
    <name evidence="8" type="ORF">LZC94_06510</name>
</gene>
<keyword evidence="6" id="KW-0694">RNA-binding</keyword>
<keyword evidence="3 6" id="KW-0687">Ribonucleoprotein</keyword>
<dbReference type="SUPFAM" id="SSF56047">
    <property type="entry name" value="Ribosomal protein S8"/>
    <property type="match status" value="1"/>
</dbReference>
<evidence type="ECO:0000313" key="8">
    <source>
        <dbReference type="EMBL" id="WXB16919.1"/>
    </source>
</evidence>
<evidence type="ECO:0000256" key="7">
    <source>
        <dbReference type="RuleBase" id="RU003660"/>
    </source>
</evidence>
<dbReference type="PROSITE" id="PS00053">
    <property type="entry name" value="RIBOSOMAL_S8"/>
    <property type="match status" value="1"/>
</dbReference>
<evidence type="ECO:0000256" key="6">
    <source>
        <dbReference type="HAMAP-Rule" id="MF_01302"/>
    </source>
</evidence>
<dbReference type="EMBL" id="CP089984">
    <property type="protein sequence ID" value="WXB16919.1"/>
    <property type="molecule type" value="Genomic_DNA"/>
</dbReference>
<evidence type="ECO:0000313" key="9">
    <source>
        <dbReference type="Proteomes" id="UP001370348"/>
    </source>
</evidence>
<dbReference type="PANTHER" id="PTHR11758">
    <property type="entry name" value="40S RIBOSOMAL PROTEIN S15A"/>
    <property type="match status" value="1"/>
</dbReference>
<dbReference type="InterPro" id="IPR000630">
    <property type="entry name" value="Ribosomal_uS8"/>
</dbReference>